<dbReference type="InterPro" id="IPR036188">
    <property type="entry name" value="FAD/NAD-bd_sf"/>
</dbReference>
<dbReference type="GO" id="GO:0071949">
    <property type="term" value="F:FAD binding"/>
    <property type="evidence" value="ECO:0007669"/>
    <property type="project" value="InterPro"/>
</dbReference>
<accession>A0A212JKF7</accession>
<dbReference type="Gene3D" id="3.50.50.60">
    <property type="entry name" value="FAD/NAD(P)-binding domain"/>
    <property type="match status" value="1"/>
</dbReference>
<evidence type="ECO:0000313" key="2">
    <source>
        <dbReference type="EMBL" id="SBV99900.1"/>
    </source>
</evidence>
<evidence type="ECO:0000259" key="1">
    <source>
        <dbReference type="Pfam" id="PF01494"/>
    </source>
</evidence>
<gene>
    <name evidence="2" type="ORF">KL86DYS2_11755</name>
</gene>
<dbReference type="PANTHER" id="PTHR42685:SF22">
    <property type="entry name" value="CONDITIONED MEDIUM FACTOR RECEPTOR 1"/>
    <property type="match status" value="1"/>
</dbReference>
<dbReference type="PRINTS" id="PR00420">
    <property type="entry name" value="RNGMNOXGNASE"/>
</dbReference>
<feature type="domain" description="FAD-binding" evidence="1">
    <location>
        <begin position="28"/>
        <end position="185"/>
    </location>
</feature>
<dbReference type="RefSeq" id="WP_296949204.1">
    <property type="nucleotide sequence ID" value="NZ_LT599021.1"/>
</dbReference>
<dbReference type="Pfam" id="PF01494">
    <property type="entry name" value="FAD_binding_3"/>
    <property type="match status" value="1"/>
</dbReference>
<organism evidence="2">
    <name type="scientific">uncultured Dysgonomonas sp</name>
    <dbReference type="NCBI Taxonomy" id="206096"/>
    <lineage>
        <taxon>Bacteria</taxon>
        <taxon>Pseudomonadati</taxon>
        <taxon>Bacteroidota</taxon>
        <taxon>Bacteroidia</taxon>
        <taxon>Bacteroidales</taxon>
        <taxon>Dysgonomonadaceae</taxon>
        <taxon>Dysgonomonas</taxon>
        <taxon>environmental samples</taxon>
    </lineage>
</organism>
<dbReference type="PANTHER" id="PTHR42685">
    <property type="entry name" value="GERANYLGERANYL DIPHOSPHATE REDUCTASE"/>
    <property type="match status" value="1"/>
</dbReference>
<dbReference type="AlphaFoldDB" id="A0A212JKF7"/>
<protein>
    <recommendedName>
        <fullName evidence="1">FAD-binding domain-containing protein</fullName>
    </recommendedName>
</protein>
<name>A0A212JKF7_9BACT</name>
<sequence length="366" mass="41947">MMLRDKTNASIIISLQIIKQLTMTDNHVKTIIVGAGPAGCTCGYILAKNNQDCLVIDRKEFPRDKLCGGGLTPKAHILLERVFENIQYDYFKVEKVDLYTYNEFVCSFLMDTEIRNIQRKEFDHLLLKEYQKLGGQIITDTVVKIEEVRDKKFILLKSGKKLSCDYLIGADGANSIVRRYLEPNFSKGFVLLEKYIPDTTMTDLRVYFDRKFKRGYLYLFPNKEGYAVGYGGENTTLNVFEESLSHLMIRTEAKTKGAYLPMCSTKLKYPFRKDIILVGDAGGYADAMTGEGLYFAMKSGENAAISIVENVDFKMQNKDVIETIKKRKIMAEIFYFAPVTKLFMYMCKKASLLRRINRRVNEALSN</sequence>
<proteinExistence type="predicted"/>
<dbReference type="EMBL" id="FLUL01000001">
    <property type="protein sequence ID" value="SBV99900.1"/>
    <property type="molecule type" value="Genomic_DNA"/>
</dbReference>
<reference evidence="2" key="1">
    <citation type="submission" date="2016-04" db="EMBL/GenBank/DDBJ databases">
        <authorList>
            <person name="Evans L.H."/>
            <person name="Alamgir A."/>
            <person name="Owens N."/>
            <person name="Weber N.D."/>
            <person name="Virtaneva K."/>
            <person name="Barbian K."/>
            <person name="Babar A."/>
            <person name="Rosenke K."/>
        </authorList>
    </citation>
    <scope>NUCLEOTIDE SEQUENCE</scope>
    <source>
        <strain evidence="2">86-2</strain>
    </source>
</reference>
<dbReference type="SUPFAM" id="SSF51905">
    <property type="entry name" value="FAD/NAD(P)-binding domain"/>
    <property type="match status" value="1"/>
</dbReference>
<dbReference type="InterPro" id="IPR050407">
    <property type="entry name" value="Geranylgeranyl_reductase"/>
</dbReference>
<dbReference type="InterPro" id="IPR002938">
    <property type="entry name" value="FAD-bd"/>
</dbReference>